<sequence length="86" mass="9311">MSAYSPTLPRTAEPHGTDRLLVLVGSALTDLGRRRAAQRAAAARARAAATRPPTTDRTTDRTTDALRAVEDRTLDRASTWRASLLP</sequence>
<comment type="caution">
    <text evidence="2">The sequence shown here is derived from an EMBL/GenBank/DDBJ whole genome shotgun (WGS) entry which is preliminary data.</text>
</comment>
<name>A0A6N7ZLL3_9MICO</name>
<dbReference type="RefSeq" id="WP_155099836.1">
    <property type="nucleotide sequence ID" value="NZ_WMKA01000043.1"/>
</dbReference>
<accession>A0A6N7ZLL3</accession>
<gene>
    <name evidence="2" type="ORF">GJV82_15415</name>
</gene>
<feature type="region of interest" description="Disordered" evidence="1">
    <location>
        <begin position="38"/>
        <end position="70"/>
    </location>
</feature>
<proteinExistence type="predicted"/>
<evidence type="ECO:0000313" key="2">
    <source>
        <dbReference type="EMBL" id="MTG90317.1"/>
    </source>
</evidence>
<dbReference type="AlphaFoldDB" id="A0A6N7ZLL3"/>
<organism evidence="2 3">
    <name type="scientific">Cellulosimicrobium composti</name>
    <dbReference type="NCBI Taxonomy" id="2672572"/>
    <lineage>
        <taxon>Bacteria</taxon>
        <taxon>Bacillati</taxon>
        <taxon>Actinomycetota</taxon>
        <taxon>Actinomycetes</taxon>
        <taxon>Micrococcales</taxon>
        <taxon>Promicromonosporaceae</taxon>
        <taxon>Cellulosimicrobium</taxon>
    </lineage>
</organism>
<protein>
    <submittedName>
        <fullName evidence="2">Uncharacterized protein</fullName>
    </submittedName>
</protein>
<evidence type="ECO:0000313" key="3">
    <source>
        <dbReference type="Proteomes" id="UP000440668"/>
    </source>
</evidence>
<dbReference type="Proteomes" id="UP000440668">
    <property type="component" value="Unassembled WGS sequence"/>
</dbReference>
<dbReference type="EMBL" id="WMKA01000043">
    <property type="protein sequence ID" value="MTG90317.1"/>
    <property type="molecule type" value="Genomic_DNA"/>
</dbReference>
<feature type="compositionally biased region" description="Low complexity" evidence="1">
    <location>
        <begin position="38"/>
        <end position="56"/>
    </location>
</feature>
<evidence type="ECO:0000256" key="1">
    <source>
        <dbReference type="SAM" id="MobiDB-lite"/>
    </source>
</evidence>
<feature type="compositionally biased region" description="Basic and acidic residues" evidence="1">
    <location>
        <begin position="57"/>
        <end position="70"/>
    </location>
</feature>
<reference evidence="2 3" key="1">
    <citation type="submission" date="2019-11" db="EMBL/GenBank/DDBJ databases">
        <title>Cellulosimicrobium composti sp. nov. isolated from a compost.</title>
        <authorList>
            <person name="Yang Y."/>
        </authorList>
    </citation>
    <scope>NUCLEOTIDE SEQUENCE [LARGE SCALE GENOMIC DNA]</scope>
    <source>
        <strain evidence="2 3">BIT-GX5</strain>
    </source>
</reference>